<feature type="signal peptide" evidence="1">
    <location>
        <begin position="1"/>
        <end position="19"/>
    </location>
</feature>
<evidence type="ECO:0000256" key="1">
    <source>
        <dbReference type="SAM" id="SignalP"/>
    </source>
</evidence>
<evidence type="ECO:0000313" key="3">
    <source>
        <dbReference type="Proteomes" id="UP000666240"/>
    </source>
</evidence>
<proteinExistence type="predicted"/>
<evidence type="ECO:0000313" key="2">
    <source>
        <dbReference type="EMBL" id="MBP0438945.1"/>
    </source>
</evidence>
<reference evidence="2" key="1">
    <citation type="submission" date="2021-03" db="EMBL/GenBank/DDBJ databases">
        <title>Genome sequencing and assembly of Tianweitania sediminis.</title>
        <authorList>
            <person name="Chhetri G."/>
        </authorList>
    </citation>
    <scope>NUCLEOTIDE SEQUENCE</scope>
    <source>
        <strain evidence="2">Z8</strain>
    </source>
</reference>
<protein>
    <recommendedName>
        <fullName evidence="4">TonB family protein</fullName>
    </recommendedName>
</protein>
<sequence>MTRPLVFAAALLVSLSADAVAETGAGFAARVQAHFGAVAADPRVRLVALNASPSNVVVEFGLTSDGKARDARIVHSILSQDDQQLVLEALNALPPLAIGDYAASDATYRLPIRLNIVAPAAAGN</sequence>
<keyword evidence="1" id="KW-0732">Signal</keyword>
<name>A0A8J7UJL6_9HYPH</name>
<dbReference type="RefSeq" id="WP_209334944.1">
    <property type="nucleotide sequence ID" value="NZ_JAGIYY010000002.1"/>
</dbReference>
<accession>A0A8J7UJL6</accession>
<evidence type="ECO:0008006" key="4">
    <source>
        <dbReference type="Google" id="ProtNLM"/>
    </source>
</evidence>
<keyword evidence="3" id="KW-1185">Reference proteome</keyword>
<dbReference type="EMBL" id="JAGIYY010000002">
    <property type="protein sequence ID" value="MBP0438945.1"/>
    <property type="molecule type" value="Genomic_DNA"/>
</dbReference>
<comment type="caution">
    <text evidence="2">The sequence shown here is derived from an EMBL/GenBank/DDBJ whole genome shotgun (WGS) entry which is preliminary data.</text>
</comment>
<organism evidence="2 3">
    <name type="scientific">Tianweitania sediminis</name>
    <dbReference type="NCBI Taxonomy" id="1502156"/>
    <lineage>
        <taxon>Bacteria</taxon>
        <taxon>Pseudomonadati</taxon>
        <taxon>Pseudomonadota</taxon>
        <taxon>Alphaproteobacteria</taxon>
        <taxon>Hyphomicrobiales</taxon>
        <taxon>Phyllobacteriaceae</taxon>
        <taxon>Tianweitania</taxon>
    </lineage>
</organism>
<feature type="chain" id="PRO_5035270682" description="TonB family protein" evidence="1">
    <location>
        <begin position="20"/>
        <end position="124"/>
    </location>
</feature>
<gene>
    <name evidence="2" type="ORF">J5Y06_09815</name>
</gene>
<dbReference type="Proteomes" id="UP000666240">
    <property type="component" value="Unassembled WGS sequence"/>
</dbReference>
<dbReference type="AlphaFoldDB" id="A0A8J7UJL6"/>